<reference evidence="3" key="1">
    <citation type="submission" date="2016-02" db="EMBL/GenBank/DDBJ databases">
        <title>Draft genome sequence of Microdochium bolleyi, a fungal endophyte of beachgrass.</title>
        <authorList>
            <consortium name="DOE Joint Genome Institute"/>
            <person name="David A.S."/>
            <person name="May G."/>
            <person name="Haridas S."/>
            <person name="Lim J."/>
            <person name="Wang M."/>
            <person name="Labutti K."/>
            <person name="Lipzen A."/>
            <person name="Barry K."/>
            <person name="Grigoriev I.V."/>
        </authorList>
    </citation>
    <scope>NUCLEOTIDE SEQUENCE [LARGE SCALE GENOMIC DNA]</scope>
    <source>
        <strain evidence="3">J235TASD1</strain>
    </source>
</reference>
<protein>
    <recommendedName>
        <fullName evidence="4">Extracellular membrane protein CFEM domain-containing protein</fullName>
    </recommendedName>
</protein>
<feature type="chain" id="PRO_5007293179" description="Extracellular membrane protein CFEM domain-containing protein" evidence="1">
    <location>
        <begin position="24"/>
        <end position="234"/>
    </location>
</feature>
<proteinExistence type="predicted"/>
<gene>
    <name evidence="2" type="ORF">Micbo1qcDRAFT_206564</name>
</gene>
<keyword evidence="3" id="KW-1185">Reference proteome</keyword>
<dbReference type="AlphaFoldDB" id="A0A136IVA9"/>
<evidence type="ECO:0008006" key="4">
    <source>
        <dbReference type="Google" id="ProtNLM"/>
    </source>
</evidence>
<evidence type="ECO:0000256" key="1">
    <source>
        <dbReference type="SAM" id="SignalP"/>
    </source>
</evidence>
<feature type="signal peptide" evidence="1">
    <location>
        <begin position="1"/>
        <end position="23"/>
    </location>
</feature>
<sequence length="234" mass="24968">MLFQRTLPALLLYALHATGPAASQSTGTDYILLVTDPNYTDLSQCAQTCLQCTAFDCSSVVTESQCTTNKCLCRPSYLGTALNFAYTCVKDRCKDLSDAQAAQDTYKAYCAAKGYTSVLAPEGTTGTASVSYVTVTQTVTALGPGATSGGSVSPGSGEEVLHMVPETAKQSHFRGEQSSEYAVNETRVFCSKYRAAIFGTVNPDAGVAEPDWISNKFAASEHEQQHRRQAPGPR</sequence>
<dbReference type="EMBL" id="KQ964256">
    <property type="protein sequence ID" value="KXJ88974.1"/>
    <property type="molecule type" value="Genomic_DNA"/>
</dbReference>
<keyword evidence="1" id="KW-0732">Signal</keyword>
<evidence type="ECO:0000313" key="3">
    <source>
        <dbReference type="Proteomes" id="UP000070501"/>
    </source>
</evidence>
<organism evidence="2 3">
    <name type="scientific">Microdochium bolleyi</name>
    <dbReference type="NCBI Taxonomy" id="196109"/>
    <lineage>
        <taxon>Eukaryota</taxon>
        <taxon>Fungi</taxon>
        <taxon>Dikarya</taxon>
        <taxon>Ascomycota</taxon>
        <taxon>Pezizomycotina</taxon>
        <taxon>Sordariomycetes</taxon>
        <taxon>Xylariomycetidae</taxon>
        <taxon>Xylariales</taxon>
        <taxon>Microdochiaceae</taxon>
        <taxon>Microdochium</taxon>
    </lineage>
</organism>
<dbReference type="OrthoDB" id="4770400at2759"/>
<accession>A0A136IVA9</accession>
<dbReference type="InParanoid" id="A0A136IVA9"/>
<name>A0A136IVA9_9PEZI</name>
<evidence type="ECO:0000313" key="2">
    <source>
        <dbReference type="EMBL" id="KXJ88974.1"/>
    </source>
</evidence>
<dbReference type="Proteomes" id="UP000070501">
    <property type="component" value="Unassembled WGS sequence"/>
</dbReference>